<proteinExistence type="predicted"/>
<dbReference type="AlphaFoldDB" id="A0A6C0G5N8"/>
<keyword evidence="2" id="KW-0732">Signal</keyword>
<keyword evidence="1" id="KW-0812">Transmembrane</keyword>
<feature type="transmembrane region" description="Helical" evidence="1">
    <location>
        <begin position="57"/>
        <end position="78"/>
    </location>
</feature>
<protein>
    <submittedName>
        <fullName evidence="3">Uncharacterized protein</fullName>
    </submittedName>
</protein>
<gene>
    <name evidence="3" type="ORF">GXP70_25555</name>
</gene>
<dbReference type="RefSeq" id="WP_162359429.1">
    <property type="nucleotide sequence ID" value="NZ_CP048209.1"/>
</dbReference>
<name>A0A6C0G5N8_9BACL</name>
<keyword evidence="1" id="KW-0472">Membrane</keyword>
<feature type="signal peptide" evidence="2">
    <location>
        <begin position="1"/>
        <end position="31"/>
    </location>
</feature>
<evidence type="ECO:0000256" key="1">
    <source>
        <dbReference type="SAM" id="Phobius"/>
    </source>
</evidence>
<evidence type="ECO:0000313" key="3">
    <source>
        <dbReference type="EMBL" id="QHT62999.1"/>
    </source>
</evidence>
<organism evidence="3 4">
    <name type="scientific">Paenibacillus lycopersici</name>
    <dbReference type="NCBI Taxonomy" id="2704462"/>
    <lineage>
        <taxon>Bacteria</taxon>
        <taxon>Bacillati</taxon>
        <taxon>Bacillota</taxon>
        <taxon>Bacilli</taxon>
        <taxon>Bacillales</taxon>
        <taxon>Paenibacillaceae</taxon>
        <taxon>Paenibacillus</taxon>
    </lineage>
</organism>
<reference evidence="3 4" key="1">
    <citation type="submission" date="2020-01" db="EMBL/GenBank/DDBJ databases">
        <title>Paenibacillus sp. nov., isolated from tomato rhizosphere.</title>
        <authorList>
            <person name="Weon H.-Y."/>
            <person name="Lee S.A."/>
        </authorList>
    </citation>
    <scope>NUCLEOTIDE SEQUENCE [LARGE SCALE GENOMIC DNA]</scope>
    <source>
        <strain evidence="3 4">12200R-189</strain>
    </source>
</reference>
<accession>A0A6C0G5N8</accession>
<evidence type="ECO:0000313" key="4">
    <source>
        <dbReference type="Proteomes" id="UP000476064"/>
    </source>
</evidence>
<dbReference type="Proteomes" id="UP000476064">
    <property type="component" value="Chromosome"/>
</dbReference>
<keyword evidence="4" id="KW-1185">Reference proteome</keyword>
<feature type="chain" id="PRO_5039182337" evidence="2">
    <location>
        <begin position="32"/>
        <end position="96"/>
    </location>
</feature>
<evidence type="ECO:0000256" key="2">
    <source>
        <dbReference type="SAM" id="SignalP"/>
    </source>
</evidence>
<dbReference type="KEGG" id="plyc:GXP70_25555"/>
<sequence>MLSFNHIRFKFLYVCCASALVSALCTLFAYKSAEVACKLVLQRSPHQIRPVRWLIEHIGGTPVALALGGMIFVALFYWRSGKIKDDIMASIEGERR</sequence>
<keyword evidence="1" id="KW-1133">Transmembrane helix</keyword>
<dbReference type="EMBL" id="CP048209">
    <property type="protein sequence ID" value="QHT62999.1"/>
    <property type="molecule type" value="Genomic_DNA"/>
</dbReference>